<dbReference type="EMBL" id="PVNL01000118">
    <property type="protein sequence ID" value="PRQ00553.1"/>
    <property type="molecule type" value="Genomic_DNA"/>
</dbReference>
<organism evidence="1 2">
    <name type="scientific">Enhygromyxa salina</name>
    <dbReference type="NCBI Taxonomy" id="215803"/>
    <lineage>
        <taxon>Bacteria</taxon>
        <taxon>Pseudomonadati</taxon>
        <taxon>Myxococcota</taxon>
        <taxon>Polyangia</taxon>
        <taxon>Nannocystales</taxon>
        <taxon>Nannocystaceae</taxon>
        <taxon>Enhygromyxa</taxon>
    </lineage>
</organism>
<accession>A0A2S9Y623</accession>
<dbReference type="RefSeq" id="WP_106092902.1">
    <property type="nucleotide sequence ID" value="NZ_PVNL01000118.1"/>
</dbReference>
<sequence>MTDWLRDEQCGVALDFRHHPVLISTWDGALSLEIMDRYYAWSDATAAAALAAEQQLLHIADLTRAQWPDAAVRKRVFEHSSVNLSREVTLATIVVCGDLTDRLTGLVRSVEQLGGGRHPAKLFLVETVAEGISVALEQLWSARIPPPLGLEPGCYQTPRLDLAC</sequence>
<protein>
    <submittedName>
        <fullName evidence="1">Uncharacterized protein</fullName>
    </submittedName>
</protein>
<dbReference type="OrthoDB" id="9851438at2"/>
<proteinExistence type="predicted"/>
<evidence type="ECO:0000313" key="2">
    <source>
        <dbReference type="Proteomes" id="UP000238823"/>
    </source>
</evidence>
<evidence type="ECO:0000313" key="1">
    <source>
        <dbReference type="EMBL" id="PRQ00553.1"/>
    </source>
</evidence>
<reference evidence="1 2" key="1">
    <citation type="submission" date="2018-03" db="EMBL/GenBank/DDBJ databases">
        <title>Draft Genome Sequences of the Obligatory Marine Myxobacteria Enhygromyxa salina SWB007.</title>
        <authorList>
            <person name="Poehlein A."/>
            <person name="Moghaddam J.A."/>
            <person name="Harms H."/>
            <person name="Alanjari M."/>
            <person name="Koenig G.M."/>
            <person name="Daniel R."/>
            <person name="Schaeberle T.F."/>
        </authorList>
    </citation>
    <scope>NUCLEOTIDE SEQUENCE [LARGE SCALE GENOMIC DNA]</scope>
    <source>
        <strain evidence="1 2">SWB007</strain>
    </source>
</reference>
<gene>
    <name evidence="1" type="ORF">ENSA7_60470</name>
</gene>
<comment type="caution">
    <text evidence="1">The sequence shown here is derived from an EMBL/GenBank/DDBJ whole genome shotgun (WGS) entry which is preliminary data.</text>
</comment>
<name>A0A2S9Y623_9BACT</name>
<dbReference type="Proteomes" id="UP000238823">
    <property type="component" value="Unassembled WGS sequence"/>
</dbReference>
<dbReference type="AlphaFoldDB" id="A0A2S9Y623"/>